<keyword evidence="1" id="KW-0812">Transmembrane</keyword>
<organism evidence="2 3">
    <name type="scientific">Populus tomentosa</name>
    <name type="common">Chinese white poplar</name>
    <dbReference type="NCBI Taxonomy" id="118781"/>
    <lineage>
        <taxon>Eukaryota</taxon>
        <taxon>Viridiplantae</taxon>
        <taxon>Streptophyta</taxon>
        <taxon>Embryophyta</taxon>
        <taxon>Tracheophyta</taxon>
        <taxon>Spermatophyta</taxon>
        <taxon>Magnoliopsida</taxon>
        <taxon>eudicotyledons</taxon>
        <taxon>Gunneridae</taxon>
        <taxon>Pentapetalae</taxon>
        <taxon>rosids</taxon>
        <taxon>fabids</taxon>
        <taxon>Malpighiales</taxon>
        <taxon>Salicaceae</taxon>
        <taxon>Saliceae</taxon>
        <taxon>Populus</taxon>
    </lineage>
</organism>
<keyword evidence="1" id="KW-0472">Membrane</keyword>
<feature type="transmembrane region" description="Helical" evidence="1">
    <location>
        <begin position="94"/>
        <end position="115"/>
    </location>
</feature>
<dbReference type="AlphaFoldDB" id="A0A8X7ZRF2"/>
<comment type="caution">
    <text evidence="2">The sequence shown here is derived from an EMBL/GenBank/DDBJ whole genome shotgun (WGS) entry which is preliminary data.</text>
</comment>
<sequence length="255" mass="29152">MLKEKKLAPPVDPPSFLLRRSWVAFCRELLVDEQPHQWTPRLLSELLAKLIRIAFEKNWKWGYFKEFGRMKGYRFIRSRLLMRSNSLRFVGSKVVIDGFLFGPLDLLVFFSYIGFATGKSVPPIRKDLKRDFIPAFVLEGARGCSLKAMVDISSPFQGAKRSKWMISCLQDKKSQRVYRQVIGLLFWYAGFASNTRKLILIVFPALSFLFFKIKDIIDTVLVSGLEILLGMKSLETDADGILFALLGSSLLLGLL</sequence>
<dbReference type="Proteomes" id="UP000886885">
    <property type="component" value="Chromosome 6A"/>
</dbReference>
<reference evidence="2" key="1">
    <citation type="journal article" date="2020" name="bioRxiv">
        <title>Hybrid origin of Populus tomentosa Carr. identified through genome sequencing and phylogenomic analysis.</title>
        <authorList>
            <person name="An X."/>
            <person name="Gao K."/>
            <person name="Chen Z."/>
            <person name="Li J."/>
            <person name="Yang X."/>
            <person name="Yang X."/>
            <person name="Zhou J."/>
            <person name="Guo T."/>
            <person name="Zhao T."/>
            <person name="Huang S."/>
            <person name="Miao D."/>
            <person name="Khan W.U."/>
            <person name="Rao P."/>
            <person name="Ye M."/>
            <person name="Lei B."/>
            <person name="Liao W."/>
            <person name="Wang J."/>
            <person name="Ji L."/>
            <person name="Li Y."/>
            <person name="Guo B."/>
            <person name="Mustafa N.S."/>
            <person name="Li S."/>
            <person name="Yun Q."/>
            <person name="Keller S.R."/>
            <person name="Mao J."/>
            <person name="Zhang R."/>
            <person name="Strauss S.H."/>
        </authorList>
    </citation>
    <scope>NUCLEOTIDE SEQUENCE</scope>
    <source>
        <strain evidence="2">GM15</strain>
        <tissue evidence="2">Leaf</tissue>
    </source>
</reference>
<proteinExistence type="predicted"/>
<name>A0A8X7ZRF2_POPTO</name>
<keyword evidence="3" id="KW-1185">Reference proteome</keyword>
<dbReference type="EMBL" id="JAAWWB010000011">
    <property type="protein sequence ID" value="KAG6772712.1"/>
    <property type="molecule type" value="Genomic_DNA"/>
</dbReference>
<evidence type="ECO:0000313" key="3">
    <source>
        <dbReference type="Proteomes" id="UP000886885"/>
    </source>
</evidence>
<accession>A0A8X7ZRF2</accession>
<evidence type="ECO:0000256" key="1">
    <source>
        <dbReference type="SAM" id="Phobius"/>
    </source>
</evidence>
<feature type="transmembrane region" description="Helical" evidence="1">
    <location>
        <begin position="185"/>
        <end position="211"/>
    </location>
</feature>
<keyword evidence="1" id="KW-1133">Transmembrane helix</keyword>
<dbReference type="OrthoDB" id="10267969at2759"/>
<protein>
    <submittedName>
        <fullName evidence="2">Uncharacterized protein</fullName>
    </submittedName>
</protein>
<evidence type="ECO:0000313" key="2">
    <source>
        <dbReference type="EMBL" id="KAG6772712.1"/>
    </source>
</evidence>
<gene>
    <name evidence="2" type="ORF">POTOM_024131</name>
</gene>